<proteinExistence type="predicted"/>
<reference evidence="1 2" key="1">
    <citation type="submission" date="2020-07" db="EMBL/GenBank/DDBJ databases">
        <title>Comparative genomics of pyrophilous fungi reveals a link between fire events and developmental genes.</title>
        <authorList>
            <consortium name="DOE Joint Genome Institute"/>
            <person name="Steindorff A.S."/>
            <person name="Carver A."/>
            <person name="Calhoun S."/>
            <person name="Stillman K."/>
            <person name="Liu H."/>
            <person name="Lipzen A."/>
            <person name="Pangilinan J."/>
            <person name="Labutti K."/>
            <person name="Bruns T.D."/>
            <person name="Grigoriev I.V."/>
        </authorList>
    </citation>
    <scope>NUCLEOTIDE SEQUENCE [LARGE SCALE GENOMIC DNA]</scope>
    <source>
        <strain evidence="1 2">CBS 144469</strain>
    </source>
</reference>
<dbReference type="AlphaFoldDB" id="A0A8H6H9R5"/>
<organism evidence="1 2">
    <name type="scientific">Ephemerocybe angulata</name>
    <dbReference type="NCBI Taxonomy" id="980116"/>
    <lineage>
        <taxon>Eukaryota</taxon>
        <taxon>Fungi</taxon>
        <taxon>Dikarya</taxon>
        <taxon>Basidiomycota</taxon>
        <taxon>Agaricomycotina</taxon>
        <taxon>Agaricomycetes</taxon>
        <taxon>Agaricomycetidae</taxon>
        <taxon>Agaricales</taxon>
        <taxon>Agaricineae</taxon>
        <taxon>Psathyrellaceae</taxon>
        <taxon>Ephemerocybe</taxon>
    </lineage>
</organism>
<dbReference type="EMBL" id="JACGCI010000211">
    <property type="protein sequence ID" value="KAF6741923.1"/>
    <property type="molecule type" value="Genomic_DNA"/>
</dbReference>
<keyword evidence="2" id="KW-1185">Reference proteome</keyword>
<evidence type="ECO:0000313" key="1">
    <source>
        <dbReference type="EMBL" id="KAF6741923.1"/>
    </source>
</evidence>
<comment type="caution">
    <text evidence="1">The sequence shown here is derived from an EMBL/GenBank/DDBJ whole genome shotgun (WGS) entry which is preliminary data.</text>
</comment>
<name>A0A8H6H9R5_9AGAR</name>
<gene>
    <name evidence="1" type="ORF">DFP72DRAFT_861315</name>
</gene>
<protein>
    <submittedName>
        <fullName evidence="1">Uncharacterized protein</fullName>
    </submittedName>
</protein>
<dbReference type="Proteomes" id="UP000521943">
    <property type="component" value="Unassembled WGS sequence"/>
</dbReference>
<evidence type="ECO:0000313" key="2">
    <source>
        <dbReference type="Proteomes" id="UP000521943"/>
    </source>
</evidence>
<sequence>MLCAEVDYSLVCGDGAKEPRARDAIGALSCAWEVWSEDAEPFWNSSACGFVVDCRLLAHSASLDGFVKSDILSAGLDNAAPMRKYTVEIWGRVPEVDGGWREGGRQSGSEVRPESVGFGSLSTLPPLPKEMGALIECHHLELYDGSATTKAVPSSDVQVIHPASISLSLHPQDSPFPHIDYFGFATASVTAIKFNGCILALNLSHKLNPGCIPPFQSGYLSTQAADHPIHKIKTVQSPTVQFQLTYPQRSNSTGVQARLVDHGAILATGVEEQYYLPPVSKNTKEQRGYGRRVGIIRNLRVSKTSKAPVPLVYGTGTVGIFQNGAVAGPD</sequence>
<accession>A0A8H6H9R5</accession>